<reference evidence="1 2" key="1">
    <citation type="submission" date="2020-06" db="EMBL/GenBank/DDBJ databases">
        <title>Actinomadura xiongansis sp. nov., isolated from soil of Baiyangdian.</title>
        <authorList>
            <person name="Zhang X."/>
        </authorList>
    </citation>
    <scope>NUCLEOTIDE SEQUENCE [LARGE SCALE GENOMIC DNA]</scope>
    <source>
        <strain evidence="1 2">HBUM206468</strain>
    </source>
</reference>
<proteinExistence type="predicted"/>
<evidence type="ECO:0000313" key="2">
    <source>
        <dbReference type="Proteomes" id="UP000805614"/>
    </source>
</evidence>
<sequence length="77" mass="8756">MAQKIARIVRTNNLSRFELKYDLRHLPRQAREQNIRLFGEQVAPRVRELLAGSDDTWEPTGRELAQITQGGGPARAS</sequence>
<accession>A0ABR7LZ22</accession>
<dbReference type="RefSeq" id="WP_187247148.1">
    <property type="nucleotide sequence ID" value="NZ_BAAAOK010000040.1"/>
</dbReference>
<dbReference type="EMBL" id="JABVEC010000036">
    <property type="protein sequence ID" value="MBC6470101.1"/>
    <property type="molecule type" value="Genomic_DNA"/>
</dbReference>
<protein>
    <submittedName>
        <fullName evidence="1">Uncharacterized protein</fullName>
    </submittedName>
</protein>
<comment type="caution">
    <text evidence="1">The sequence shown here is derived from an EMBL/GenBank/DDBJ whole genome shotgun (WGS) entry which is preliminary data.</text>
</comment>
<dbReference type="Proteomes" id="UP000805614">
    <property type="component" value="Unassembled WGS sequence"/>
</dbReference>
<organism evidence="1 2">
    <name type="scientific">Actinomadura alba</name>
    <dbReference type="NCBI Taxonomy" id="406431"/>
    <lineage>
        <taxon>Bacteria</taxon>
        <taxon>Bacillati</taxon>
        <taxon>Actinomycetota</taxon>
        <taxon>Actinomycetes</taxon>
        <taxon>Streptosporangiales</taxon>
        <taxon>Thermomonosporaceae</taxon>
        <taxon>Actinomadura</taxon>
    </lineage>
</organism>
<gene>
    <name evidence="1" type="ORF">HKK74_32115</name>
</gene>
<keyword evidence="2" id="KW-1185">Reference proteome</keyword>
<evidence type="ECO:0000313" key="1">
    <source>
        <dbReference type="EMBL" id="MBC6470101.1"/>
    </source>
</evidence>
<name>A0ABR7LZ22_9ACTN</name>